<dbReference type="EC" id="2.1.1.64" evidence="5"/>
<keyword evidence="4 5" id="KW-0949">S-adenosyl-L-methionine</keyword>
<evidence type="ECO:0000256" key="5">
    <source>
        <dbReference type="HAMAP-Rule" id="MF_00472"/>
    </source>
</evidence>
<comment type="catalytic activity">
    <reaction evidence="5">
        <text>a 3-(all-trans-polyprenyl)benzene-1,2-diol + S-adenosyl-L-methionine = a 2-methoxy-6-(all-trans-polyprenyl)phenol + S-adenosyl-L-homocysteine + H(+)</text>
        <dbReference type="Rhea" id="RHEA:31411"/>
        <dbReference type="Rhea" id="RHEA-COMP:9550"/>
        <dbReference type="Rhea" id="RHEA-COMP:9551"/>
        <dbReference type="ChEBI" id="CHEBI:15378"/>
        <dbReference type="ChEBI" id="CHEBI:57856"/>
        <dbReference type="ChEBI" id="CHEBI:59789"/>
        <dbReference type="ChEBI" id="CHEBI:62729"/>
        <dbReference type="ChEBI" id="CHEBI:62731"/>
        <dbReference type="EC" id="2.1.1.222"/>
    </reaction>
</comment>
<evidence type="ECO:0000259" key="6">
    <source>
        <dbReference type="Pfam" id="PF08241"/>
    </source>
</evidence>
<evidence type="ECO:0000256" key="2">
    <source>
        <dbReference type="ARBA" id="ARBA00022679"/>
    </source>
</evidence>
<feature type="binding site" evidence="5">
    <location>
        <position position="71"/>
    </location>
    <ligand>
        <name>S-adenosyl-L-methionine</name>
        <dbReference type="ChEBI" id="CHEBI:59789"/>
    </ligand>
</feature>
<dbReference type="HAMAP" id="MF_00472">
    <property type="entry name" value="UbiG"/>
    <property type="match status" value="1"/>
</dbReference>
<dbReference type="InterPro" id="IPR029063">
    <property type="entry name" value="SAM-dependent_MTases_sf"/>
</dbReference>
<dbReference type="PANTHER" id="PTHR43464:SF19">
    <property type="entry name" value="UBIQUINONE BIOSYNTHESIS O-METHYLTRANSFERASE, MITOCHONDRIAL"/>
    <property type="match status" value="1"/>
</dbReference>
<dbReference type="SUPFAM" id="SSF53335">
    <property type="entry name" value="S-adenosyl-L-methionine-dependent methyltransferases"/>
    <property type="match status" value="1"/>
</dbReference>
<keyword evidence="3 5" id="KW-0831">Ubiquinone biosynthesis</keyword>
<organism evidence="7 8">
    <name type="scientific">Aliiglaciecola litoralis</name>
    <dbReference type="NCBI Taxonomy" id="582857"/>
    <lineage>
        <taxon>Bacteria</taxon>
        <taxon>Pseudomonadati</taxon>
        <taxon>Pseudomonadota</taxon>
        <taxon>Gammaproteobacteria</taxon>
        <taxon>Alteromonadales</taxon>
        <taxon>Alteromonadaceae</taxon>
        <taxon>Aliiglaciecola</taxon>
    </lineage>
</organism>
<dbReference type="Gene3D" id="3.40.50.150">
    <property type="entry name" value="Vaccinia Virus protein VP39"/>
    <property type="match status" value="1"/>
</dbReference>
<dbReference type="PANTHER" id="PTHR43464">
    <property type="entry name" value="METHYLTRANSFERASE"/>
    <property type="match status" value="1"/>
</dbReference>
<evidence type="ECO:0000256" key="3">
    <source>
        <dbReference type="ARBA" id="ARBA00022688"/>
    </source>
</evidence>
<dbReference type="RefSeq" id="WP_343862092.1">
    <property type="nucleotide sequence ID" value="NZ_BAAAFD010000012.1"/>
</dbReference>
<comment type="catalytic activity">
    <reaction evidence="5">
        <text>a 3-demethylubiquinol + S-adenosyl-L-methionine = a ubiquinol + S-adenosyl-L-homocysteine + H(+)</text>
        <dbReference type="Rhea" id="RHEA:44380"/>
        <dbReference type="Rhea" id="RHEA-COMP:9566"/>
        <dbReference type="Rhea" id="RHEA-COMP:10914"/>
        <dbReference type="ChEBI" id="CHEBI:15378"/>
        <dbReference type="ChEBI" id="CHEBI:17976"/>
        <dbReference type="ChEBI" id="CHEBI:57856"/>
        <dbReference type="ChEBI" id="CHEBI:59789"/>
        <dbReference type="ChEBI" id="CHEBI:84422"/>
        <dbReference type="EC" id="2.1.1.64"/>
    </reaction>
</comment>
<dbReference type="InterPro" id="IPR010233">
    <property type="entry name" value="UbiG_MeTrfase"/>
</dbReference>
<feature type="binding site" evidence="5">
    <location>
        <position position="135"/>
    </location>
    <ligand>
        <name>S-adenosyl-L-methionine</name>
        <dbReference type="ChEBI" id="CHEBI:59789"/>
    </ligand>
</feature>
<feature type="domain" description="Methyltransferase type 11" evidence="6">
    <location>
        <begin position="68"/>
        <end position="163"/>
    </location>
</feature>
<dbReference type="NCBIfam" id="TIGR01983">
    <property type="entry name" value="UbiG"/>
    <property type="match status" value="1"/>
</dbReference>
<evidence type="ECO:0000313" key="8">
    <source>
        <dbReference type="Proteomes" id="UP001500359"/>
    </source>
</evidence>
<dbReference type="EC" id="2.1.1.222" evidence="5"/>
<reference evidence="7 8" key="1">
    <citation type="journal article" date="2019" name="Int. J. Syst. Evol. Microbiol.">
        <title>The Global Catalogue of Microorganisms (GCM) 10K type strain sequencing project: providing services to taxonomists for standard genome sequencing and annotation.</title>
        <authorList>
            <consortium name="The Broad Institute Genomics Platform"/>
            <consortium name="The Broad Institute Genome Sequencing Center for Infectious Disease"/>
            <person name="Wu L."/>
            <person name="Ma J."/>
        </authorList>
    </citation>
    <scope>NUCLEOTIDE SEQUENCE [LARGE SCALE GENOMIC DNA]</scope>
    <source>
        <strain evidence="7 8">JCM 15896</strain>
    </source>
</reference>
<dbReference type="Pfam" id="PF08241">
    <property type="entry name" value="Methyltransf_11"/>
    <property type="match status" value="1"/>
</dbReference>
<accession>A0ABN1LSG3</accession>
<proteinExistence type="inferred from homology"/>
<comment type="pathway">
    <text evidence="5">Cofactor biosynthesis; ubiquinone biosynthesis.</text>
</comment>
<evidence type="ECO:0000256" key="4">
    <source>
        <dbReference type="ARBA" id="ARBA00022691"/>
    </source>
</evidence>
<comment type="similarity">
    <text evidence="5">Belongs to the methyltransferase superfamily. UbiG/COQ3 family.</text>
</comment>
<comment type="caution">
    <text evidence="7">The sequence shown here is derived from an EMBL/GenBank/DDBJ whole genome shotgun (WGS) entry which is preliminary data.</text>
</comment>
<sequence>MLDKSEVDAPLTNLSKDEIAKFDRLADQWWDPQGKYQTALSFNAARLSFIKAQIQQHFASNSNTVSVLDVGSGGGLISEPLAKAGYQVTGIDPSSVSVQVAKQHALRSSIEVNYIHGLASDLDPQKKQFDVVINAEVVEHVPDQQLLINQCAKLVKPGGLLILATLNRTVKSWLIAIVGAEYVMGYLPKGTHSWDKFVKPDELIAWTSEHGFCVRQSTGLSLNPLSKKWSLNQNLAVNYVLSLSRE</sequence>
<dbReference type="EMBL" id="BAAAFD010000012">
    <property type="protein sequence ID" value="GAA0859581.1"/>
    <property type="molecule type" value="Genomic_DNA"/>
</dbReference>
<comment type="function">
    <text evidence="5">O-methyltransferase that catalyzes the 2 O-methylation steps in the ubiquinone biosynthetic pathway.</text>
</comment>
<gene>
    <name evidence="5 7" type="primary">ubiG</name>
    <name evidence="7" type="ORF">GCM10009114_33600</name>
</gene>
<dbReference type="InterPro" id="IPR013216">
    <property type="entry name" value="Methyltransf_11"/>
</dbReference>
<feature type="binding site" evidence="5">
    <location>
        <position position="92"/>
    </location>
    <ligand>
        <name>S-adenosyl-L-methionine</name>
        <dbReference type="ChEBI" id="CHEBI:59789"/>
    </ligand>
</feature>
<keyword evidence="2 5" id="KW-0808">Transferase</keyword>
<keyword evidence="1 5" id="KW-0489">Methyltransferase</keyword>
<name>A0ABN1LSG3_9ALTE</name>
<keyword evidence="8" id="KW-1185">Reference proteome</keyword>
<dbReference type="GO" id="GO:0008168">
    <property type="term" value="F:methyltransferase activity"/>
    <property type="evidence" value="ECO:0007669"/>
    <property type="project" value="UniProtKB-KW"/>
</dbReference>
<dbReference type="GO" id="GO:0032259">
    <property type="term" value="P:methylation"/>
    <property type="evidence" value="ECO:0007669"/>
    <property type="project" value="UniProtKB-KW"/>
</dbReference>
<dbReference type="CDD" id="cd02440">
    <property type="entry name" value="AdoMet_MTases"/>
    <property type="match status" value="1"/>
</dbReference>
<dbReference type="Proteomes" id="UP001500359">
    <property type="component" value="Unassembled WGS sequence"/>
</dbReference>
<feature type="binding site" evidence="5">
    <location>
        <position position="46"/>
    </location>
    <ligand>
        <name>S-adenosyl-L-methionine</name>
        <dbReference type="ChEBI" id="CHEBI:59789"/>
    </ligand>
</feature>
<evidence type="ECO:0000313" key="7">
    <source>
        <dbReference type="EMBL" id="GAA0859581.1"/>
    </source>
</evidence>
<protein>
    <recommendedName>
        <fullName evidence="5">Ubiquinone biosynthesis O-methyltransferase</fullName>
    </recommendedName>
    <alternativeName>
        <fullName evidence="5">2-polyprenyl-6-hydroxyphenol methylase</fullName>
        <ecNumber evidence="5">2.1.1.222</ecNumber>
    </alternativeName>
    <alternativeName>
        <fullName evidence="5">3-demethylubiquinone 3-O-methyltransferase</fullName>
        <ecNumber evidence="5">2.1.1.64</ecNumber>
    </alternativeName>
</protein>
<evidence type="ECO:0000256" key="1">
    <source>
        <dbReference type="ARBA" id="ARBA00022603"/>
    </source>
</evidence>